<organism evidence="2 3">
    <name type="scientific">Solanum commersonii</name>
    <name type="common">Commerson's wild potato</name>
    <name type="synonym">Commerson's nightshade</name>
    <dbReference type="NCBI Taxonomy" id="4109"/>
    <lineage>
        <taxon>Eukaryota</taxon>
        <taxon>Viridiplantae</taxon>
        <taxon>Streptophyta</taxon>
        <taxon>Embryophyta</taxon>
        <taxon>Tracheophyta</taxon>
        <taxon>Spermatophyta</taxon>
        <taxon>Magnoliopsida</taxon>
        <taxon>eudicotyledons</taxon>
        <taxon>Gunneridae</taxon>
        <taxon>Pentapetalae</taxon>
        <taxon>asterids</taxon>
        <taxon>lamiids</taxon>
        <taxon>Solanales</taxon>
        <taxon>Solanaceae</taxon>
        <taxon>Solanoideae</taxon>
        <taxon>Solaneae</taxon>
        <taxon>Solanum</taxon>
    </lineage>
</organism>
<keyword evidence="3" id="KW-1185">Reference proteome</keyword>
<evidence type="ECO:0000256" key="1">
    <source>
        <dbReference type="SAM" id="MobiDB-lite"/>
    </source>
</evidence>
<reference evidence="2 3" key="1">
    <citation type="submission" date="2020-09" db="EMBL/GenBank/DDBJ databases">
        <title>De no assembly of potato wild relative species, Solanum commersonii.</title>
        <authorList>
            <person name="Cho K."/>
        </authorList>
    </citation>
    <scope>NUCLEOTIDE SEQUENCE [LARGE SCALE GENOMIC DNA]</scope>
    <source>
        <strain evidence="2">LZ3.2</strain>
        <tissue evidence="2">Leaf</tissue>
    </source>
</reference>
<accession>A0A9J5XEB4</accession>
<protein>
    <submittedName>
        <fullName evidence="2">Uncharacterized protein</fullName>
    </submittedName>
</protein>
<comment type="caution">
    <text evidence="2">The sequence shown here is derived from an EMBL/GenBank/DDBJ whole genome shotgun (WGS) entry which is preliminary data.</text>
</comment>
<dbReference type="Proteomes" id="UP000824120">
    <property type="component" value="Chromosome 9"/>
</dbReference>
<proteinExistence type="predicted"/>
<feature type="region of interest" description="Disordered" evidence="1">
    <location>
        <begin position="1"/>
        <end position="23"/>
    </location>
</feature>
<name>A0A9J5XEB4_SOLCO</name>
<evidence type="ECO:0000313" key="3">
    <source>
        <dbReference type="Proteomes" id="UP000824120"/>
    </source>
</evidence>
<dbReference type="AlphaFoldDB" id="A0A9J5XEB4"/>
<feature type="compositionally biased region" description="Polar residues" evidence="1">
    <location>
        <begin position="10"/>
        <end position="22"/>
    </location>
</feature>
<dbReference type="OrthoDB" id="1326540at2759"/>
<dbReference type="EMBL" id="JACXVP010000009">
    <property type="protein sequence ID" value="KAG5586026.1"/>
    <property type="molecule type" value="Genomic_DNA"/>
</dbReference>
<gene>
    <name evidence="2" type="ORF">H5410_046460</name>
</gene>
<evidence type="ECO:0000313" key="2">
    <source>
        <dbReference type="EMBL" id="KAG5586026.1"/>
    </source>
</evidence>
<sequence length="201" mass="22036">MGKGERRGSRTNGVTDIGTSTGWGRGDHPAGMYFEIIRTDTWRSSMSKYGPRKSRMGHELLITRGRTSTNSYPDHDRTVPPDENIIHGDVQERVERDGPAQAPPSIIATRLLQDTLTRILGLLEGMAQAGTLLVTSDASQTHVKGQTPNPMISLDSQNQPATAIAPCLDSMEFLIFSSGVSFHKVVDAAKELEMIQREGFE</sequence>